<dbReference type="EMBL" id="U22459">
    <property type="protein sequence ID" value="AAC46633.1"/>
    <property type="molecule type" value="mRNA"/>
</dbReference>
<dbReference type="Gene3D" id="2.60.40.1260">
    <property type="entry name" value="Lamin Tail domain"/>
    <property type="match status" value="1"/>
</dbReference>
<dbReference type="GO" id="GO:0051664">
    <property type="term" value="P:nuclear pore localization"/>
    <property type="evidence" value="ECO:0007669"/>
    <property type="project" value="TreeGrafter"/>
</dbReference>
<dbReference type="PROSITE" id="PS51842">
    <property type="entry name" value="IF_ROD_2"/>
    <property type="match status" value="1"/>
</dbReference>
<evidence type="ECO:0000256" key="4">
    <source>
        <dbReference type="RuleBase" id="RU000685"/>
    </source>
</evidence>
<dbReference type="SUPFAM" id="SSF74853">
    <property type="entry name" value="Lamin A/C globular tail domain"/>
    <property type="match status" value="1"/>
</dbReference>
<proteinExistence type="evidence at transcript level"/>
<dbReference type="Pfam" id="PF00932">
    <property type="entry name" value="LTD"/>
    <property type="match status" value="1"/>
</dbReference>
<dbReference type="SMART" id="SM01391">
    <property type="entry name" value="Filament"/>
    <property type="match status" value="1"/>
</dbReference>
<evidence type="ECO:0000256" key="5">
    <source>
        <dbReference type="SAM" id="Coils"/>
    </source>
</evidence>
<dbReference type="InterPro" id="IPR016451">
    <property type="entry name" value="Intermed_filament_ifa/ifb"/>
</dbReference>
<feature type="domain" description="IF rod" evidence="7">
    <location>
        <begin position="70"/>
        <end position="420"/>
    </location>
</feature>
<dbReference type="Gene3D" id="1.20.5.1160">
    <property type="entry name" value="Vasodilator-stimulated phosphoprotein"/>
    <property type="match status" value="1"/>
</dbReference>
<dbReference type="PANTHER" id="PTHR45721:SF12">
    <property type="entry name" value="INTERMEDIATE FILAMENT PROTEIN IFA-1"/>
    <property type="match status" value="1"/>
</dbReference>
<dbReference type="Gene3D" id="1.20.5.170">
    <property type="match status" value="1"/>
</dbReference>
<dbReference type="InterPro" id="IPR018039">
    <property type="entry name" value="IF_conserved"/>
</dbReference>
<protein>
    <submittedName>
        <fullName evidence="8">Filarin</fullName>
    </submittedName>
</protein>
<dbReference type="InterPro" id="IPR036415">
    <property type="entry name" value="Lamin_tail_dom_sf"/>
</dbReference>
<dbReference type="GO" id="GO:0007097">
    <property type="term" value="P:nuclear migration"/>
    <property type="evidence" value="ECO:0007669"/>
    <property type="project" value="TreeGrafter"/>
</dbReference>
<dbReference type="PROSITE" id="PS00226">
    <property type="entry name" value="IF_ROD_1"/>
    <property type="match status" value="1"/>
</dbReference>
<evidence type="ECO:0000256" key="3">
    <source>
        <dbReference type="PIRNR" id="PIRNR005546"/>
    </source>
</evidence>
<dbReference type="GO" id="GO:0005882">
    <property type="term" value="C:intermediate filament"/>
    <property type="evidence" value="ECO:0007669"/>
    <property type="project" value="UniProtKB-UniRule"/>
</dbReference>
<evidence type="ECO:0000256" key="2">
    <source>
        <dbReference type="ARBA" id="ARBA00023054"/>
    </source>
</evidence>
<reference evidence="8" key="1">
    <citation type="journal article" date="1995" name="J. Neurobiol.">
        <title>Filarin, a novel invertebrate intermediate filament protein present in axons and perikarya of developing and mature leech neurons.</title>
        <authorList>
            <person name="Johansen K.M."/>
            <person name="Johansen J."/>
        </authorList>
    </citation>
    <scope>NUCLEOTIDE SEQUENCE</scope>
</reference>
<dbReference type="PIRSF" id="PIRSF005546">
    <property type="entry name" value="Intermed_filamnt_Ifb-2"/>
    <property type="match status" value="1"/>
</dbReference>
<feature type="coiled-coil region" evidence="5">
    <location>
        <begin position="339"/>
        <end position="405"/>
    </location>
</feature>
<organism evidence="8">
    <name type="scientific">Haemopis marmorata</name>
    <name type="common">Green horse leech</name>
    <dbReference type="NCBI Taxonomy" id="38567"/>
    <lineage>
        <taxon>Eukaryota</taxon>
        <taxon>Metazoa</taxon>
        <taxon>Spiralia</taxon>
        <taxon>Lophotrochozoa</taxon>
        <taxon>Annelida</taxon>
        <taxon>Clitellata</taxon>
        <taxon>Hirudinea</taxon>
        <taxon>Hirudinida</taxon>
        <taxon>Hirudiniformes</taxon>
        <taxon>Haemopidae</taxon>
        <taxon>Haemopis</taxon>
    </lineage>
</organism>
<dbReference type="SUPFAM" id="SSF64593">
    <property type="entry name" value="Intermediate filament protein, coiled coil region"/>
    <property type="match status" value="2"/>
</dbReference>
<dbReference type="PANTHER" id="PTHR45721">
    <property type="entry name" value="LAMIN DM0-RELATED"/>
    <property type="match status" value="1"/>
</dbReference>
<dbReference type="InterPro" id="IPR001322">
    <property type="entry name" value="Lamin_tail_dom"/>
</dbReference>
<sequence length="597" mass="67333">MESGNFVADYERTTRSLIQPRNILIQRSTPGSFTNVSSRTMVTRSVGNVYGSGGMAGGAATSVTDQRKSEKREMQDLNERFAGYIEKVRFLEAQNKKLSDELDTLKSRWGKQTTVIKTMYQTDLDQIKRLLDDCEKETQRLQIQVASMEEKVDDLRRKLDEANPAVAESRDKLERQIHQISEIESEVHLLRLRSNLLDGDRRYSKAIITKLQENLNRARTDFDAQAAEHDAAEAKRLALEEELAFIKELHEQELRELAAKAYFDSTASNREYWKSEMSMQLKKLQEHYGEKIDDLQNEMSFNYTTHVQSLNLPRPAVTSTTKEESVRIRMQTNEMRTKVLEYEGRNDMILREIEELKREMEEREIEILKEIDGTKGEIITMKAEMEAITAELEALLDAKLSLEIEIATYKKLLEGETDGEGLKQVVDAMFDSYTNATASAASAYADGIYGEGYNGSATGFSSSTSLSRKITASSSLVGGRTSYQRNARGPVSIAECSPDGKFVILENTGKRREELGGFTLRRKVDGKDVPVYTFKADAGIDPHMKIKLWVKGAKPSNATASDIEVDILDWGTGQNITTQLFNTSGQDRASHIQKTLA</sequence>
<feature type="coiled-coil region" evidence="5">
    <location>
        <begin position="60"/>
        <end position="256"/>
    </location>
</feature>
<dbReference type="GO" id="GO:0005652">
    <property type="term" value="C:nuclear lamina"/>
    <property type="evidence" value="ECO:0007669"/>
    <property type="project" value="TreeGrafter"/>
</dbReference>
<dbReference type="InterPro" id="IPR039008">
    <property type="entry name" value="IF_rod_dom"/>
</dbReference>
<comment type="similarity">
    <text evidence="3 4">Belongs to the intermediate filament family.</text>
</comment>
<dbReference type="GO" id="GO:0005200">
    <property type="term" value="F:structural constituent of cytoskeleton"/>
    <property type="evidence" value="ECO:0007669"/>
    <property type="project" value="TreeGrafter"/>
</dbReference>
<dbReference type="AlphaFoldDB" id="Q25089"/>
<evidence type="ECO:0000259" key="6">
    <source>
        <dbReference type="PROSITE" id="PS51841"/>
    </source>
</evidence>
<dbReference type="Pfam" id="PF00038">
    <property type="entry name" value="Filament"/>
    <property type="match status" value="1"/>
</dbReference>
<accession>Q25089</accession>
<name>Q25089_HAEMA</name>
<evidence type="ECO:0000256" key="1">
    <source>
        <dbReference type="ARBA" id="ARBA00022754"/>
    </source>
</evidence>
<dbReference type="PROSITE" id="PS51841">
    <property type="entry name" value="LTD"/>
    <property type="match status" value="1"/>
</dbReference>
<keyword evidence="2 3" id="KW-0175">Coiled coil</keyword>
<evidence type="ECO:0000259" key="7">
    <source>
        <dbReference type="PROSITE" id="PS51842"/>
    </source>
</evidence>
<keyword evidence="1 3" id="KW-0403">Intermediate filament</keyword>
<dbReference type="GO" id="GO:0006998">
    <property type="term" value="P:nuclear envelope organization"/>
    <property type="evidence" value="ECO:0007669"/>
    <property type="project" value="TreeGrafter"/>
</dbReference>
<evidence type="ECO:0000313" key="8">
    <source>
        <dbReference type="EMBL" id="AAC46633.1"/>
    </source>
</evidence>
<feature type="domain" description="LTD" evidence="6">
    <location>
        <begin position="479"/>
        <end position="595"/>
    </location>
</feature>
<dbReference type="GO" id="GO:0031507">
    <property type="term" value="P:heterochromatin formation"/>
    <property type="evidence" value="ECO:0007669"/>
    <property type="project" value="TreeGrafter"/>
</dbReference>
<dbReference type="GO" id="GO:0090435">
    <property type="term" value="P:protein localization to nuclear envelope"/>
    <property type="evidence" value="ECO:0007669"/>
    <property type="project" value="TreeGrafter"/>
</dbReference>